<reference evidence="14 15" key="1">
    <citation type="submission" date="2020-05" db="EMBL/GenBank/DDBJ databases">
        <title>Hymenobacter terrestris sp. nov. and Hymenobacter lapidiphilus sp. nov., isolated from regoliths in Antarctica.</title>
        <authorList>
            <person name="Sedlacek I."/>
            <person name="Pantucek R."/>
            <person name="Zeman M."/>
            <person name="Holochova P."/>
            <person name="Kralova S."/>
            <person name="Stankova E."/>
            <person name="Sedo O."/>
            <person name="Micenkova L."/>
            <person name="Svec P."/>
            <person name="Gupta V."/>
            <person name="Sood U."/>
            <person name="Korpole U.S."/>
            <person name="Lal R."/>
        </authorList>
    </citation>
    <scope>NUCLEOTIDE SEQUENCE [LARGE SCALE GENOMIC DNA]</scope>
    <source>
        <strain evidence="14 15">P5342</strain>
    </source>
</reference>
<dbReference type="PANTHER" id="PTHR46494">
    <property type="entry name" value="CORA FAMILY METAL ION TRANSPORTER (EUROFUNG)"/>
    <property type="match status" value="1"/>
</dbReference>
<evidence type="ECO:0000256" key="1">
    <source>
        <dbReference type="ARBA" id="ARBA00004651"/>
    </source>
</evidence>
<evidence type="ECO:0000256" key="9">
    <source>
        <dbReference type="ARBA" id="ARBA00023136"/>
    </source>
</evidence>
<dbReference type="GO" id="GO:0015087">
    <property type="term" value="F:cobalt ion transmembrane transporter activity"/>
    <property type="evidence" value="ECO:0007669"/>
    <property type="project" value="UniProtKB-UniRule"/>
</dbReference>
<dbReference type="CDD" id="cd12828">
    <property type="entry name" value="TmCorA-like_1"/>
    <property type="match status" value="1"/>
</dbReference>
<dbReference type="PANTHER" id="PTHR46494:SF1">
    <property type="entry name" value="CORA FAMILY METAL ION TRANSPORTER (EUROFUNG)"/>
    <property type="match status" value="1"/>
</dbReference>
<dbReference type="GO" id="GO:0005886">
    <property type="term" value="C:plasma membrane"/>
    <property type="evidence" value="ECO:0007669"/>
    <property type="project" value="UniProtKB-SubCell"/>
</dbReference>
<dbReference type="GO" id="GO:0015095">
    <property type="term" value="F:magnesium ion transmembrane transporter activity"/>
    <property type="evidence" value="ECO:0007669"/>
    <property type="project" value="UniProtKB-UniRule"/>
</dbReference>
<evidence type="ECO:0000256" key="4">
    <source>
        <dbReference type="ARBA" id="ARBA00022475"/>
    </source>
</evidence>
<dbReference type="GO" id="GO:0050897">
    <property type="term" value="F:cobalt ion binding"/>
    <property type="evidence" value="ECO:0007669"/>
    <property type="project" value="TreeGrafter"/>
</dbReference>
<comment type="similarity">
    <text evidence="2 12">Belongs to the CorA metal ion transporter (MIT) (TC 1.A.35) family.</text>
</comment>
<dbReference type="SUPFAM" id="SSF143865">
    <property type="entry name" value="CorA soluble domain-like"/>
    <property type="match status" value="1"/>
</dbReference>
<keyword evidence="7 12" id="KW-1133">Transmembrane helix</keyword>
<feature type="transmembrane region" description="Helical" evidence="12">
    <location>
        <begin position="384"/>
        <end position="405"/>
    </location>
</feature>
<dbReference type="NCBIfam" id="TIGR00383">
    <property type="entry name" value="corA"/>
    <property type="match status" value="1"/>
</dbReference>
<feature type="region of interest" description="Disordered" evidence="13">
    <location>
        <begin position="1"/>
        <end position="36"/>
    </location>
</feature>
<keyword evidence="5 12" id="KW-0812">Transmembrane</keyword>
<evidence type="ECO:0000256" key="3">
    <source>
        <dbReference type="ARBA" id="ARBA00022448"/>
    </source>
</evidence>
<evidence type="ECO:0000256" key="2">
    <source>
        <dbReference type="ARBA" id="ARBA00009765"/>
    </source>
</evidence>
<dbReference type="Pfam" id="PF01544">
    <property type="entry name" value="CorA"/>
    <property type="match status" value="1"/>
</dbReference>
<evidence type="ECO:0000256" key="12">
    <source>
        <dbReference type="RuleBase" id="RU362010"/>
    </source>
</evidence>
<keyword evidence="15" id="KW-1185">Reference proteome</keyword>
<comment type="caution">
    <text evidence="14">The sequence shown here is derived from an EMBL/GenBank/DDBJ whole genome shotgun (WGS) entry which is preliminary data.</text>
</comment>
<dbReference type="RefSeq" id="WP_176908911.1">
    <property type="nucleotide sequence ID" value="NZ_JABKAU010000022.1"/>
</dbReference>
<gene>
    <name evidence="12 14" type="primary">corA</name>
    <name evidence="14" type="ORF">HW554_12390</name>
</gene>
<keyword evidence="8 12" id="KW-0406">Ion transport</keyword>
<dbReference type="Gene3D" id="3.30.460.20">
    <property type="entry name" value="CorA soluble domain-like"/>
    <property type="match status" value="1"/>
</dbReference>
<dbReference type="AlphaFoldDB" id="A0A7Y7PQG5"/>
<dbReference type="InterPro" id="IPR045861">
    <property type="entry name" value="CorA_cytoplasmic_dom"/>
</dbReference>
<dbReference type="InterPro" id="IPR004488">
    <property type="entry name" value="Mg/Co-transport_prot_CorA"/>
</dbReference>
<feature type="compositionally biased region" description="Pro residues" evidence="13">
    <location>
        <begin position="1"/>
        <end position="15"/>
    </location>
</feature>
<keyword evidence="4 12" id="KW-1003">Cell membrane</keyword>
<dbReference type="FunFam" id="1.20.58.340:FF:000004">
    <property type="entry name" value="Magnesium transport protein CorA"/>
    <property type="match status" value="1"/>
</dbReference>
<dbReference type="InterPro" id="IPR002523">
    <property type="entry name" value="MgTranspt_CorA/ZnTranspt_ZntB"/>
</dbReference>
<sequence length="413" mass="48076">MTPPPTARPTAPLPAKPLFATPSAHAYDDDDNDDDQEMSAADIVELETARRLREERIGQRPGTLTIRPDAMPPRLLLTTYDEDFFHEQEYASYDELYAFFGQHPDKKHWLDVRGYNDLALIERLQQDFNIHPLQMEDVLSDYQRAKVEETDDGLFLVSRMTEFTRLLTIEDDQLSIFTGANYVLTFQDDYDDCLEPVRVRLRTGRSSLRRRPPLYLAYALTDVVLDHYYPTMAAIGDYLETLEERIFQGRADRRVLARILHVKKDIVRFRRLVYPEREKIAELLRMPDDEVPEEIKVFFKDCYDHAIQALDLADSYRETVSSLIDLYMSDQSNRANEVMKVLTIISSIFIPLSFVVGLYGMNFQRESPDGSINPLNMPELYSPWGYPILLALLAIIVIFQLVYFYRKGWLTNK</sequence>
<dbReference type="EMBL" id="JABKAU010000022">
    <property type="protein sequence ID" value="NVO32015.1"/>
    <property type="molecule type" value="Genomic_DNA"/>
</dbReference>
<evidence type="ECO:0000313" key="14">
    <source>
        <dbReference type="EMBL" id="NVO32015.1"/>
    </source>
</evidence>
<evidence type="ECO:0000256" key="13">
    <source>
        <dbReference type="SAM" id="MobiDB-lite"/>
    </source>
</evidence>
<dbReference type="Proteomes" id="UP000565521">
    <property type="component" value="Unassembled WGS sequence"/>
</dbReference>
<evidence type="ECO:0000256" key="6">
    <source>
        <dbReference type="ARBA" id="ARBA00022842"/>
    </source>
</evidence>
<evidence type="ECO:0000256" key="10">
    <source>
        <dbReference type="ARBA" id="ARBA00034269"/>
    </source>
</evidence>
<proteinExistence type="inferred from homology"/>
<comment type="function">
    <text evidence="11">Mediates influx of magnesium ions. Alternates between open and closed states. Activated by low cytoplasmic Mg(2+) levels. Inactive when cytoplasmic Mg(2+) levels are high.</text>
</comment>
<evidence type="ECO:0000256" key="8">
    <source>
        <dbReference type="ARBA" id="ARBA00023065"/>
    </source>
</evidence>
<dbReference type="GO" id="GO:0000287">
    <property type="term" value="F:magnesium ion binding"/>
    <property type="evidence" value="ECO:0007669"/>
    <property type="project" value="TreeGrafter"/>
</dbReference>
<evidence type="ECO:0000256" key="7">
    <source>
        <dbReference type="ARBA" id="ARBA00022989"/>
    </source>
</evidence>
<name>A0A7Y7PQG5_9BACT</name>
<dbReference type="SUPFAM" id="SSF144083">
    <property type="entry name" value="Magnesium transport protein CorA, transmembrane region"/>
    <property type="match status" value="1"/>
</dbReference>
<evidence type="ECO:0000256" key="5">
    <source>
        <dbReference type="ARBA" id="ARBA00022692"/>
    </source>
</evidence>
<organism evidence="14 15">
    <name type="scientific">Hymenobacter lapidiphilus</name>
    <dbReference type="NCBI Taxonomy" id="2608003"/>
    <lineage>
        <taxon>Bacteria</taxon>
        <taxon>Pseudomonadati</taxon>
        <taxon>Bacteroidota</taxon>
        <taxon>Cytophagia</taxon>
        <taxon>Cytophagales</taxon>
        <taxon>Hymenobacteraceae</taxon>
        <taxon>Hymenobacter</taxon>
    </lineage>
</organism>
<keyword evidence="9 12" id="KW-0472">Membrane</keyword>
<feature type="transmembrane region" description="Helical" evidence="12">
    <location>
        <begin position="341"/>
        <end position="361"/>
    </location>
</feature>
<dbReference type="Gene3D" id="1.20.58.340">
    <property type="entry name" value="Magnesium transport protein CorA, transmembrane region"/>
    <property type="match status" value="2"/>
</dbReference>
<accession>A0A7Y7PQG5</accession>
<evidence type="ECO:0000313" key="15">
    <source>
        <dbReference type="Proteomes" id="UP000565521"/>
    </source>
</evidence>
<comment type="subcellular location">
    <subcellularLocation>
        <location evidence="1">Cell membrane</location>
        <topology evidence="1">Multi-pass membrane protein</topology>
    </subcellularLocation>
    <subcellularLocation>
        <location evidence="12">Membrane</location>
        <topology evidence="12">Multi-pass membrane protein</topology>
    </subcellularLocation>
</comment>
<keyword evidence="6 12" id="KW-0460">Magnesium</keyword>
<protein>
    <recommendedName>
        <fullName evidence="12">Magnesium transport protein CorA</fullName>
    </recommendedName>
</protein>
<comment type="catalytic activity">
    <reaction evidence="10">
        <text>Mg(2+)(in) = Mg(2+)(out)</text>
        <dbReference type="Rhea" id="RHEA:29827"/>
        <dbReference type="ChEBI" id="CHEBI:18420"/>
    </reaction>
</comment>
<evidence type="ECO:0000256" key="11">
    <source>
        <dbReference type="ARBA" id="ARBA00045497"/>
    </source>
</evidence>
<dbReference type="InterPro" id="IPR045863">
    <property type="entry name" value="CorA_TM1_TM2"/>
</dbReference>
<keyword evidence="3 12" id="KW-0813">Transport</keyword>